<dbReference type="Pfam" id="PF13923">
    <property type="entry name" value="zf-C3HC4_2"/>
    <property type="match status" value="1"/>
</dbReference>
<dbReference type="Pfam" id="PF01753">
    <property type="entry name" value="zf-MYND"/>
    <property type="match status" value="1"/>
</dbReference>
<evidence type="ECO:0000256" key="4">
    <source>
        <dbReference type="PROSITE-ProRule" id="PRU00134"/>
    </source>
</evidence>
<dbReference type="AlphaFoldDB" id="A0AAD3CK25"/>
<feature type="domain" description="HTH myb-type" evidence="11">
    <location>
        <begin position="238"/>
        <end position="285"/>
    </location>
</feature>
<feature type="domain" description="SANT" evidence="10">
    <location>
        <begin position="189"/>
        <end position="235"/>
    </location>
</feature>
<keyword evidence="5" id="KW-0175">Coiled coil</keyword>
<accession>A0AAD3CK25</accession>
<keyword evidence="2 4" id="KW-0863">Zinc-finger</keyword>
<feature type="domain" description="Myb-like" evidence="8">
    <location>
        <begin position="83"/>
        <end position="126"/>
    </location>
</feature>
<keyword evidence="1" id="KW-0479">Metal-binding</keyword>
<dbReference type="PROSITE" id="PS50089">
    <property type="entry name" value="ZF_RING_2"/>
    <property type="match status" value="1"/>
</dbReference>
<evidence type="ECO:0000259" key="7">
    <source>
        <dbReference type="PROSITE" id="PS50089"/>
    </source>
</evidence>
<feature type="domain" description="RING-type" evidence="7">
    <location>
        <begin position="929"/>
        <end position="968"/>
    </location>
</feature>
<evidence type="ECO:0000259" key="9">
    <source>
        <dbReference type="PROSITE" id="PS50865"/>
    </source>
</evidence>
<dbReference type="InterPro" id="IPR036388">
    <property type="entry name" value="WH-like_DNA-bd_sf"/>
</dbReference>
<feature type="coiled-coil region" evidence="5">
    <location>
        <begin position="1032"/>
        <end position="1066"/>
    </location>
</feature>
<feature type="domain" description="SANT" evidence="10">
    <location>
        <begin position="238"/>
        <end position="285"/>
    </location>
</feature>
<feature type="region of interest" description="Disordered" evidence="6">
    <location>
        <begin position="1"/>
        <end position="54"/>
    </location>
</feature>
<dbReference type="InterPro" id="IPR009057">
    <property type="entry name" value="Homeodomain-like_sf"/>
</dbReference>
<feature type="domain" description="Myb-like" evidence="8">
    <location>
        <begin position="181"/>
        <end position="231"/>
    </location>
</feature>
<feature type="domain" description="SANT" evidence="10">
    <location>
        <begin position="78"/>
        <end position="130"/>
    </location>
</feature>
<reference evidence="12 13" key="1">
    <citation type="journal article" date="2021" name="Sci. Rep.">
        <title>The genome of the diatom Chaetoceros tenuissimus carries an ancient integrated fragment of an extant virus.</title>
        <authorList>
            <person name="Hongo Y."/>
            <person name="Kimura K."/>
            <person name="Takaki Y."/>
            <person name="Yoshida Y."/>
            <person name="Baba S."/>
            <person name="Kobayashi G."/>
            <person name="Nagasaki K."/>
            <person name="Hano T."/>
            <person name="Tomaru Y."/>
        </authorList>
    </citation>
    <scope>NUCLEOTIDE SEQUENCE [LARGE SCALE GENOMIC DNA]</scope>
    <source>
        <strain evidence="12 13">NIES-3715</strain>
    </source>
</reference>
<dbReference type="Proteomes" id="UP001054902">
    <property type="component" value="Unassembled WGS sequence"/>
</dbReference>
<dbReference type="GO" id="GO:0008270">
    <property type="term" value="F:zinc ion binding"/>
    <property type="evidence" value="ECO:0007669"/>
    <property type="project" value="UniProtKB-KW"/>
</dbReference>
<feature type="domain" description="HTH myb-type" evidence="11">
    <location>
        <begin position="187"/>
        <end position="235"/>
    </location>
</feature>
<feature type="compositionally biased region" description="Basic and acidic residues" evidence="6">
    <location>
        <begin position="844"/>
        <end position="855"/>
    </location>
</feature>
<evidence type="ECO:0000259" key="10">
    <source>
        <dbReference type="PROSITE" id="PS51293"/>
    </source>
</evidence>
<feature type="domain" description="HTH myb-type" evidence="11">
    <location>
        <begin position="83"/>
        <end position="130"/>
    </location>
</feature>
<evidence type="ECO:0000259" key="8">
    <source>
        <dbReference type="PROSITE" id="PS50090"/>
    </source>
</evidence>
<dbReference type="InterPro" id="IPR017930">
    <property type="entry name" value="Myb_dom"/>
</dbReference>
<feature type="region of interest" description="Disordered" evidence="6">
    <location>
        <begin position="838"/>
        <end position="870"/>
    </location>
</feature>
<dbReference type="PROSITE" id="PS51294">
    <property type="entry name" value="HTH_MYB"/>
    <property type="match status" value="3"/>
</dbReference>
<feature type="compositionally biased region" description="Polar residues" evidence="6">
    <location>
        <begin position="521"/>
        <end position="534"/>
    </location>
</feature>
<evidence type="ECO:0000256" key="3">
    <source>
        <dbReference type="ARBA" id="ARBA00022833"/>
    </source>
</evidence>
<evidence type="ECO:0000256" key="6">
    <source>
        <dbReference type="SAM" id="MobiDB-lite"/>
    </source>
</evidence>
<dbReference type="Gene3D" id="1.10.10.60">
    <property type="entry name" value="Homeodomain-like"/>
    <property type="match status" value="4"/>
</dbReference>
<evidence type="ECO:0008006" key="14">
    <source>
        <dbReference type="Google" id="ProtNLM"/>
    </source>
</evidence>
<keyword evidence="13" id="KW-1185">Reference proteome</keyword>
<feature type="compositionally biased region" description="Polar residues" evidence="6">
    <location>
        <begin position="317"/>
        <end position="350"/>
    </location>
</feature>
<dbReference type="SUPFAM" id="SSF46785">
    <property type="entry name" value="Winged helix' DNA-binding domain"/>
    <property type="match status" value="1"/>
</dbReference>
<dbReference type="SUPFAM" id="SSF57850">
    <property type="entry name" value="RING/U-box"/>
    <property type="match status" value="1"/>
</dbReference>
<dbReference type="PROSITE" id="PS50865">
    <property type="entry name" value="ZF_MYND_2"/>
    <property type="match status" value="1"/>
</dbReference>
<dbReference type="InterPro" id="IPR017907">
    <property type="entry name" value="Znf_RING_CS"/>
</dbReference>
<dbReference type="SUPFAM" id="SSF144232">
    <property type="entry name" value="HIT/MYND zinc finger-like"/>
    <property type="match status" value="1"/>
</dbReference>
<dbReference type="PROSITE" id="PS00518">
    <property type="entry name" value="ZF_RING_1"/>
    <property type="match status" value="1"/>
</dbReference>
<protein>
    <recommendedName>
        <fullName evidence="14">RING-type E3 ubiquitin transferase</fullName>
    </recommendedName>
</protein>
<sequence length="1110" mass="127004">MNASDQKSETCTSESGCATSADKSSSEDQSSSVESNAKSTNNEPSAVDGVAENKDVASHVKTRTFKQVFDHGSDYLNKINCYWTTKEHRCFLEGLEQYGRGHWVEIASHVGTKNKEQVSFHAIEYFGREEIKKESENTVNSSEDFSQAALDKPLLENKKLSTDSKANASATTDTHTSLKDNGKMNVGAWSTIEHCLFLEGLERYGRSWQDIASHVKTRTVEQVCKHGKNNLKKIDCYWTTKEHQLFLEGLEKYGRGCWVMIGSHVGTKSNKQVSFHAEEYFEKEEMNKKSQSTADSSEDCSQVALDKSLSEEKEPSADSNNKNSESSAGSTRDASGSQGIQMNSENSATSPGHGLSSALLKQNSPESRQNNHRGGKWSDLELEYVTTFIKYYEDGLVDVPDGSTLRQFLSHVLQCNPMRISKKLGKDGGIGNVKRKSILETSLDEDEYLERREEAGKHVKRLEHELRSQIQTTETAQRGIESYYVDVQAHGTSGFTIMHEDIEDDSNAAVMSFLQSLAPSYSDQKSKAQPASRTSESKDIEDDSKTAVMSFLQSLAPCYQKSKAQPASRTSESKGPWTYSEHYAFLDGLYTYGKDLKKIAAYVNSRNAEEVQHHFHSFQKEEPFESTLRRMLNDYTLDNIIAWLPGGRTFRIYNELTCMTVAFLLYKGDCFNFDHFQRELYTHRFEQNPYDGAWFHPHFCRNSSLELKEQAPESIVYCKTCCKETGDLMQCSGCRNVYYCSVESQKSDWRVHKWICNEGISGDDKPSGMEKRDIKTNAREWSAEDRFLEGLEQYGRSFHAKEYFQEMESKRNPQKIADRIEKDSPAAREFLNNPNRIIFTDDGSDAKRSRDREDTITTTSKKRKSMESMRQKHIEQSFVTPEKHADQEQMQNVIFSLKPFHQKTNELQNGHETTCSDSVITTDLQEISCPICLEMFNDPHIVPECCHRFCKDCIEEALEHRKECPICRSRVTSRRALRRDEVFCNLVRICKEHKVKNMAALAQIEEKNHRIQHIESRQKEELQVKNQRQSQLQEYDHKIYDLQSQLQQKNDKIQQLESRQKTDEEKLRQMVAVVSCLKKKLKEENISTSVVNASNGEEVNLIDFCFTNHS</sequence>
<evidence type="ECO:0000256" key="1">
    <source>
        <dbReference type="ARBA" id="ARBA00022723"/>
    </source>
</evidence>
<proteinExistence type="predicted"/>
<evidence type="ECO:0000313" key="12">
    <source>
        <dbReference type="EMBL" id="GFH47124.1"/>
    </source>
</evidence>
<feature type="region of interest" description="Disordered" evidence="6">
    <location>
        <begin position="521"/>
        <end position="543"/>
    </location>
</feature>
<dbReference type="Pfam" id="PF00249">
    <property type="entry name" value="Myb_DNA-binding"/>
    <property type="match status" value="4"/>
</dbReference>
<feature type="compositionally biased region" description="Low complexity" evidence="6">
    <location>
        <begin position="20"/>
        <end position="35"/>
    </location>
</feature>
<dbReference type="InterPro" id="IPR002893">
    <property type="entry name" value="Znf_MYND"/>
</dbReference>
<feature type="domain" description="SANT" evidence="10">
    <location>
        <begin position="572"/>
        <end position="623"/>
    </location>
</feature>
<dbReference type="PANTHER" id="PTHR44042:SF67">
    <property type="entry name" value="MYB-LIKE PROTEIN I"/>
    <property type="match status" value="1"/>
</dbReference>
<organism evidence="12 13">
    <name type="scientific">Chaetoceros tenuissimus</name>
    <dbReference type="NCBI Taxonomy" id="426638"/>
    <lineage>
        <taxon>Eukaryota</taxon>
        <taxon>Sar</taxon>
        <taxon>Stramenopiles</taxon>
        <taxon>Ochrophyta</taxon>
        <taxon>Bacillariophyta</taxon>
        <taxon>Coscinodiscophyceae</taxon>
        <taxon>Chaetocerotophycidae</taxon>
        <taxon>Chaetocerotales</taxon>
        <taxon>Chaetocerotaceae</taxon>
        <taxon>Chaetoceros</taxon>
    </lineage>
</organism>
<evidence type="ECO:0000259" key="11">
    <source>
        <dbReference type="PROSITE" id="PS51294"/>
    </source>
</evidence>
<name>A0AAD3CK25_9STRA</name>
<feature type="compositionally biased region" description="Polar residues" evidence="6">
    <location>
        <begin position="359"/>
        <end position="368"/>
    </location>
</feature>
<feature type="region of interest" description="Disordered" evidence="6">
    <location>
        <begin position="286"/>
        <end position="374"/>
    </location>
</feature>
<gene>
    <name evidence="12" type="ORF">CTEN210_03599</name>
</gene>
<dbReference type="SMART" id="SM00717">
    <property type="entry name" value="SANT"/>
    <property type="match status" value="4"/>
</dbReference>
<feature type="domain" description="MYND-type" evidence="9">
    <location>
        <begin position="718"/>
        <end position="756"/>
    </location>
</feature>
<evidence type="ECO:0000256" key="2">
    <source>
        <dbReference type="ARBA" id="ARBA00022771"/>
    </source>
</evidence>
<dbReference type="InterPro" id="IPR017884">
    <property type="entry name" value="SANT_dom"/>
</dbReference>
<dbReference type="SUPFAM" id="SSF46689">
    <property type="entry name" value="Homeodomain-like"/>
    <property type="match status" value="4"/>
</dbReference>
<dbReference type="Gene3D" id="1.10.10.10">
    <property type="entry name" value="Winged helix-like DNA-binding domain superfamily/Winged helix DNA-binding domain"/>
    <property type="match status" value="1"/>
</dbReference>
<feature type="domain" description="Myb-like" evidence="8">
    <location>
        <begin position="238"/>
        <end position="281"/>
    </location>
</feature>
<dbReference type="SMART" id="SM00184">
    <property type="entry name" value="RING"/>
    <property type="match status" value="1"/>
</dbReference>
<dbReference type="Gene3D" id="3.30.40.10">
    <property type="entry name" value="Zinc/RING finger domain, C3HC4 (zinc finger)"/>
    <property type="match status" value="1"/>
</dbReference>
<evidence type="ECO:0000313" key="13">
    <source>
        <dbReference type="Proteomes" id="UP001054902"/>
    </source>
</evidence>
<dbReference type="InterPro" id="IPR001841">
    <property type="entry name" value="Znf_RING"/>
</dbReference>
<comment type="caution">
    <text evidence="12">The sequence shown here is derived from an EMBL/GenBank/DDBJ whole genome shotgun (WGS) entry which is preliminary data.</text>
</comment>
<dbReference type="InterPro" id="IPR036390">
    <property type="entry name" value="WH_DNA-bd_sf"/>
</dbReference>
<dbReference type="InterPro" id="IPR013083">
    <property type="entry name" value="Znf_RING/FYVE/PHD"/>
</dbReference>
<dbReference type="PROSITE" id="PS50090">
    <property type="entry name" value="MYB_LIKE"/>
    <property type="match status" value="3"/>
</dbReference>
<keyword evidence="3" id="KW-0862">Zinc</keyword>
<dbReference type="PROSITE" id="PS51293">
    <property type="entry name" value="SANT"/>
    <property type="match status" value="4"/>
</dbReference>
<feature type="compositionally biased region" description="Polar residues" evidence="6">
    <location>
        <begin position="1"/>
        <end position="18"/>
    </location>
</feature>
<evidence type="ECO:0000256" key="5">
    <source>
        <dbReference type="SAM" id="Coils"/>
    </source>
</evidence>
<dbReference type="PANTHER" id="PTHR44042">
    <property type="entry name" value="DUPLICATED HOMEODOMAIN-LIKE SUPERFAMILY PROTEIN-RELATED"/>
    <property type="match status" value="1"/>
</dbReference>
<dbReference type="EMBL" id="BLLK01000022">
    <property type="protein sequence ID" value="GFH47124.1"/>
    <property type="molecule type" value="Genomic_DNA"/>
</dbReference>
<dbReference type="Gene3D" id="6.10.140.2220">
    <property type="match status" value="1"/>
</dbReference>
<dbReference type="InterPro" id="IPR001005">
    <property type="entry name" value="SANT/Myb"/>
</dbReference>
<dbReference type="CDD" id="cd00167">
    <property type="entry name" value="SANT"/>
    <property type="match status" value="4"/>
</dbReference>